<accession>A0A2P5B821</accession>
<dbReference type="PANTHER" id="PTHR31973">
    <property type="entry name" value="POLYPROTEIN, PUTATIVE-RELATED"/>
    <property type="match status" value="1"/>
</dbReference>
<dbReference type="EMBL" id="JXTB01000341">
    <property type="protein sequence ID" value="PON44915.1"/>
    <property type="molecule type" value="Genomic_DNA"/>
</dbReference>
<reference evidence="3" key="1">
    <citation type="submission" date="2016-06" db="EMBL/GenBank/DDBJ databases">
        <title>Parallel loss of symbiosis genes in relatives of nitrogen-fixing non-legume Parasponia.</title>
        <authorList>
            <person name="Van Velzen R."/>
            <person name="Holmer R."/>
            <person name="Bu F."/>
            <person name="Rutten L."/>
            <person name="Van Zeijl A."/>
            <person name="Liu W."/>
            <person name="Santuari L."/>
            <person name="Cao Q."/>
            <person name="Sharma T."/>
            <person name="Shen D."/>
            <person name="Roswanjaya Y."/>
            <person name="Wardhani T."/>
            <person name="Kalhor M.S."/>
            <person name="Jansen J."/>
            <person name="Van den Hoogen J."/>
            <person name="Gungor B."/>
            <person name="Hartog M."/>
            <person name="Hontelez J."/>
            <person name="Verver J."/>
            <person name="Yang W.-C."/>
            <person name="Schijlen E."/>
            <person name="Repin R."/>
            <person name="Schilthuizen M."/>
            <person name="Schranz E."/>
            <person name="Heidstra R."/>
            <person name="Miyata K."/>
            <person name="Fedorova E."/>
            <person name="Kohlen W."/>
            <person name="Bisseling T."/>
            <person name="Smit S."/>
            <person name="Geurts R."/>
        </authorList>
    </citation>
    <scope>NUCLEOTIDE SEQUENCE [LARGE SCALE GENOMIC DNA]</scope>
    <source>
        <strain evidence="3">cv. WU1-14</strain>
    </source>
</reference>
<organism evidence="2 3">
    <name type="scientific">Parasponia andersonii</name>
    <name type="common">Sponia andersonii</name>
    <dbReference type="NCBI Taxonomy" id="3476"/>
    <lineage>
        <taxon>Eukaryota</taxon>
        <taxon>Viridiplantae</taxon>
        <taxon>Streptophyta</taxon>
        <taxon>Embryophyta</taxon>
        <taxon>Tracheophyta</taxon>
        <taxon>Spermatophyta</taxon>
        <taxon>Magnoliopsida</taxon>
        <taxon>eudicotyledons</taxon>
        <taxon>Gunneridae</taxon>
        <taxon>Pentapetalae</taxon>
        <taxon>rosids</taxon>
        <taxon>fabids</taxon>
        <taxon>Rosales</taxon>
        <taxon>Cannabaceae</taxon>
        <taxon>Parasponia</taxon>
    </lineage>
</organism>
<dbReference type="Proteomes" id="UP000237105">
    <property type="component" value="Unassembled WGS sequence"/>
</dbReference>
<comment type="caution">
    <text evidence="2">The sequence shown here is derived from an EMBL/GenBank/DDBJ whole genome shotgun (WGS) entry which is preliminary data.</text>
</comment>
<evidence type="ECO:0000313" key="3">
    <source>
        <dbReference type="Proteomes" id="UP000237105"/>
    </source>
</evidence>
<dbReference type="STRING" id="3476.A0A2P5B821"/>
<reference evidence="2" key="2">
    <citation type="submission" date="2016-06" db="EMBL/GenBank/DDBJ databases">
        <title>Parasponia and Trema comparative genomics to provide insight in an evolutionary trajectory towards rhizobium symbiosis.</title>
        <authorList>
            <person name="Van Velzen R."/>
            <person name="Holmer R."/>
            <person name="Geurts R."/>
            <person name="Smit S."/>
        </authorList>
    </citation>
    <scope>NUCLEOTIDE SEQUENCE [LARGE SCALE GENOMIC DNA]</scope>
    <source>
        <strain evidence="2">WU1-14</strain>
        <tissue evidence="2">Leaves</tissue>
    </source>
</reference>
<evidence type="ECO:0000313" key="2">
    <source>
        <dbReference type="EMBL" id="PON44915.1"/>
    </source>
</evidence>
<dbReference type="AlphaFoldDB" id="A0A2P5B821"/>
<evidence type="ECO:0000313" key="1">
    <source>
        <dbReference type="EMBL" id="PON44914.1"/>
    </source>
</evidence>
<dbReference type="EMBL" id="JXTB01000341">
    <property type="protein sequence ID" value="PON44914.1"/>
    <property type="molecule type" value="Genomic_DNA"/>
</dbReference>
<sequence>MSNKSATATWITKALEADFKVDPYLSLQAMRTLLKNWFGLEVEKIKLYRARNKARGEAKEDHVASYAKLRNYYHMVLLTNPGTTAIIQSLIQPEPIPMEPDSIHGDLGPIPIEPIPIPRFQRCFICLEGAVAGFLNRCRPFIGLDGCHLKGPYRGIMLAVVSVDANLGFYPLAYAIVEQESTTSWM</sequence>
<dbReference type="OrthoDB" id="1164070at2759"/>
<gene>
    <name evidence="1" type="ORF">PanWU01x14_262870</name>
    <name evidence="2" type="ORF">PanWU01x14_262880</name>
</gene>
<dbReference type="PANTHER" id="PTHR31973:SF187">
    <property type="entry name" value="MUTATOR TRANSPOSASE MUDRA PROTEIN"/>
    <property type="match status" value="1"/>
</dbReference>
<keyword evidence="3" id="KW-1185">Reference proteome</keyword>
<protein>
    <submittedName>
        <fullName evidence="2">Uncharacterized protein</fullName>
    </submittedName>
</protein>
<name>A0A2P5B821_PARAD</name>
<proteinExistence type="predicted"/>